<gene>
    <name evidence="5" type="primary">fabH_4</name>
    <name evidence="5" type="ORF">L21SP5_03254</name>
</gene>
<dbReference type="Pfam" id="PF08541">
    <property type="entry name" value="ACP_syn_III_C"/>
    <property type="match status" value="1"/>
</dbReference>
<dbReference type="GO" id="GO:0004315">
    <property type="term" value="F:3-oxoacyl-[acyl-carrier-protein] synthase activity"/>
    <property type="evidence" value="ECO:0007669"/>
    <property type="project" value="InterPro"/>
</dbReference>
<feature type="domain" description="Beta-ketoacyl-[acyl-carrier-protein] synthase III C-terminal" evidence="3">
    <location>
        <begin position="270"/>
        <end position="355"/>
    </location>
</feature>
<dbReference type="GO" id="GO:0006633">
    <property type="term" value="P:fatty acid biosynthetic process"/>
    <property type="evidence" value="ECO:0007669"/>
    <property type="project" value="InterPro"/>
</dbReference>
<dbReference type="AlphaFoldDB" id="A0A0S2I3M1"/>
<feature type="domain" description="Beta-ketoacyl-[acyl-carrier-protein] synthase III N-terminal" evidence="4">
    <location>
        <begin position="152"/>
        <end position="219"/>
    </location>
</feature>
<dbReference type="InterPro" id="IPR016039">
    <property type="entry name" value="Thiolase-like"/>
</dbReference>
<evidence type="ECO:0000259" key="4">
    <source>
        <dbReference type="Pfam" id="PF08545"/>
    </source>
</evidence>
<proteinExistence type="predicted"/>
<dbReference type="PANTHER" id="PTHR34069">
    <property type="entry name" value="3-OXOACYL-[ACYL-CARRIER-PROTEIN] SYNTHASE 3"/>
    <property type="match status" value="1"/>
</dbReference>
<dbReference type="EC" id="2.3.1.180" evidence="5"/>
<keyword evidence="1 5" id="KW-0808">Transferase</keyword>
<keyword evidence="6" id="KW-1185">Reference proteome</keyword>
<dbReference type="GO" id="GO:0044550">
    <property type="term" value="P:secondary metabolite biosynthetic process"/>
    <property type="evidence" value="ECO:0007669"/>
    <property type="project" value="TreeGrafter"/>
</dbReference>
<keyword evidence="2 5" id="KW-0012">Acyltransferase</keyword>
<dbReference type="PANTHER" id="PTHR34069:SF2">
    <property type="entry name" value="BETA-KETOACYL-[ACYL-CARRIER-PROTEIN] SYNTHASE III"/>
    <property type="match status" value="1"/>
</dbReference>
<dbReference type="EMBL" id="CP013118">
    <property type="protein sequence ID" value="ALO16868.1"/>
    <property type="molecule type" value="Genomic_DNA"/>
</dbReference>
<dbReference type="Pfam" id="PF08545">
    <property type="entry name" value="ACP_syn_III"/>
    <property type="match status" value="1"/>
</dbReference>
<dbReference type="KEGG" id="blq:L21SP5_03254"/>
<name>A0A0S2I3M1_9BACT</name>
<organism evidence="5 6">
    <name type="scientific">Salinivirga cyanobacteriivorans</name>
    <dbReference type="NCBI Taxonomy" id="1307839"/>
    <lineage>
        <taxon>Bacteria</taxon>
        <taxon>Pseudomonadati</taxon>
        <taxon>Bacteroidota</taxon>
        <taxon>Bacteroidia</taxon>
        <taxon>Bacteroidales</taxon>
        <taxon>Salinivirgaceae</taxon>
        <taxon>Salinivirga</taxon>
    </lineage>
</organism>
<evidence type="ECO:0000259" key="3">
    <source>
        <dbReference type="Pfam" id="PF08541"/>
    </source>
</evidence>
<reference evidence="5 6" key="1">
    <citation type="submission" date="2015-11" db="EMBL/GenBank/DDBJ databases">
        <title>Description and complete genome sequence of a novel strain predominating in hypersaline microbial mats and representing a new family of the Bacteriodetes phylum.</title>
        <authorList>
            <person name="Spring S."/>
            <person name="Bunk B."/>
            <person name="Sproer C."/>
            <person name="Klenk H.-P."/>
        </authorList>
    </citation>
    <scope>NUCLEOTIDE SEQUENCE [LARGE SCALE GENOMIC DNA]</scope>
    <source>
        <strain evidence="5 6">L21-Spi-D4</strain>
    </source>
</reference>
<evidence type="ECO:0000256" key="1">
    <source>
        <dbReference type="ARBA" id="ARBA00022679"/>
    </source>
</evidence>
<dbReference type="RefSeq" id="WP_169792619.1">
    <property type="nucleotide sequence ID" value="NZ_CP013118.1"/>
</dbReference>
<dbReference type="SUPFAM" id="SSF53901">
    <property type="entry name" value="Thiolase-like"/>
    <property type="match status" value="1"/>
</dbReference>
<evidence type="ECO:0000256" key="2">
    <source>
        <dbReference type="ARBA" id="ARBA00023315"/>
    </source>
</evidence>
<accession>A0A0S2I3M1</accession>
<sequence>MKEFNYILSGFGHAAGKYEVTNRMLEEAAENDMLDGFNPELIKHSKNYQAYLKEHPDVTPFEYFVGYKMGFQKRHHVTPWPPIKQNQDVAENSLDLLVEAVQKTLDNANLDAEDIDGWIVSTVSPQEQAPGIAATLKCYFTKEDNITPAMTLTSGCAGFNIALRRSLDYFRSRPDVNNILIANTETMSHFLNRKRDFVYHATFGDAAAAAIISRVPKKDKHEGVGAILNHHDLRMIDFVGVDKDWNLYMDGGAVKRRAVPNLISSSKEVLKRDGWKLDDIDLIVPHQTGNAILHTVADELGLSKEKMYQEAQKEYGNVSGTTIPIALSLLQEQGRLKPGMKLLCPTAGVGGEYGAWSYVVPESMKAAGNKVKKPHSRLKNKKLLILFADNALGVLLAEKLIETEVEVEFHVNNDNEYKNKLTELTNRSENSNLIHYQITSSGEARQFLEKMEQHEWDYVMNIGLASETIYGFTDLAEATGNIQEAFDRLSRGLLPKIRQTMVAVGHPLENAPLIEPTPIASVANGWHGLAGSMAGEAISKGVRTVWFIPAVYRELTHYMSKKGRIAAMKGMHQEALWEDIDQLAERLIRSLYLLKVAHTNDRYEGPMILRTDACAFRK</sequence>
<dbReference type="STRING" id="1307839.L21SP5_03254"/>
<dbReference type="InterPro" id="IPR013751">
    <property type="entry name" value="ACP_syn_III_N"/>
</dbReference>
<protein>
    <submittedName>
        <fullName evidence="5">3-oxoacyl-[acyl-carrier-protein] synthase 3</fullName>
        <ecNumber evidence="5">2.3.1.180</ecNumber>
    </submittedName>
</protein>
<evidence type="ECO:0000313" key="5">
    <source>
        <dbReference type="EMBL" id="ALO16868.1"/>
    </source>
</evidence>
<dbReference type="Gene3D" id="3.40.47.10">
    <property type="match status" value="2"/>
</dbReference>
<dbReference type="Proteomes" id="UP000064893">
    <property type="component" value="Chromosome"/>
</dbReference>
<dbReference type="InterPro" id="IPR013747">
    <property type="entry name" value="ACP_syn_III_C"/>
</dbReference>
<dbReference type="GO" id="GO:0033818">
    <property type="term" value="F:beta-ketoacyl-acyl-carrier-protein synthase III activity"/>
    <property type="evidence" value="ECO:0007669"/>
    <property type="project" value="UniProtKB-EC"/>
</dbReference>
<evidence type="ECO:0000313" key="6">
    <source>
        <dbReference type="Proteomes" id="UP000064893"/>
    </source>
</evidence>